<keyword evidence="4 9" id="KW-1133">Transmembrane helix</keyword>
<keyword evidence="2" id="KW-1003">Cell membrane</keyword>
<dbReference type="InterPro" id="IPR012160">
    <property type="entry name" value="LtaS-like"/>
</dbReference>
<evidence type="ECO:0000313" key="11">
    <source>
        <dbReference type="EMBL" id="PWJ45056.1"/>
    </source>
</evidence>
<accession>A0A315ZHK9</accession>
<proteinExistence type="predicted"/>
<dbReference type="PIRSF" id="PIRSF005091">
    <property type="entry name" value="Mmb_sulf_HI1246"/>
    <property type="match status" value="1"/>
</dbReference>
<evidence type="ECO:0000256" key="7">
    <source>
        <dbReference type="PIRSR" id="PIRSR005091-2"/>
    </source>
</evidence>
<protein>
    <submittedName>
        <fullName evidence="11">Phosphoglycerol transferase MdoB-like AlkP superfamily enzyme</fullName>
    </submittedName>
</protein>
<feature type="domain" description="Sulfatase N-terminal" evidence="10">
    <location>
        <begin position="268"/>
        <end position="540"/>
    </location>
</feature>
<keyword evidence="12" id="KW-1185">Reference proteome</keyword>
<keyword evidence="7" id="KW-0464">Manganese</keyword>
<comment type="caution">
    <text evidence="11">The sequence shown here is derived from an EMBL/GenBank/DDBJ whole genome shotgun (WGS) entry which is preliminary data.</text>
</comment>
<dbReference type="RefSeq" id="WP_109616511.1">
    <property type="nucleotide sequence ID" value="NZ_QGDO01000001.1"/>
</dbReference>
<keyword evidence="3 9" id="KW-0812">Transmembrane</keyword>
<dbReference type="InterPro" id="IPR017850">
    <property type="entry name" value="Alkaline_phosphatase_core_sf"/>
</dbReference>
<feature type="transmembrane region" description="Helical" evidence="9">
    <location>
        <begin position="56"/>
        <end position="74"/>
    </location>
</feature>
<dbReference type="CDD" id="cd16015">
    <property type="entry name" value="LTA_synthase"/>
    <property type="match status" value="1"/>
</dbReference>
<evidence type="ECO:0000256" key="9">
    <source>
        <dbReference type="SAM" id="Phobius"/>
    </source>
</evidence>
<feature type="transmembrane region" description="Helical" evidence="9">
    <location>
        <begin position="12"/>
        <end position="31"/>
    </location>
</feature>
<name>A0A315ZHK9_SEDFL</name>
<dbReference type="GO" id="GO:0046872">
    <property type="term" value="F:metal ion binding"/>
    <property type="evidence" value="ECO:0007669"/>
    <property type="project" value="UniProtKB-KW"/>
</dbReference>
<dbReference type="InterPro" id="IPR050448">
    <property type="entry name" value="OpgB/LTA_synthase_biosynth"/>
</dbReference>
<evidence type="ECO:0000256" key="5">
    <source>
        <dbReference type="ARBA" id="ARBA00023136"/>
    </source>
</evidence>
<feature type="active site" evidence="6">
    <location>
        <position position="316"/>
    </location>
</feature>
<feature type="binding site" evidence="8">
    <location>
        <position position="276"/>
    </location>
    <ligand>
        <name>Mn(2+)</name>
        <dbReference type="ChEBI" id="CHEBI:29035"/>
    </ligand>
</feature>
<keyword evidence="7" id="KW-0479">Metal-binding</keyword>
<dbReference type="GO" id="GO:0005886">
    <property type="term" value="C:plasma membrane"/>
    <property type="evidence" value="ECO:0007669"/>
    <property type="project" value="UniProtKB-SubCell"/>
</dbReference>
<dbReference type="PANTHER" id="PTHR47371">
    <property type="entry name" value="LIPOTEICHOIC ACID SYNTHASE"/>
    <property type="match status" value="1"/>
</dbReference>
<dbReference type="GO" id="GO:0016740">
    <property type="term" value="F:transferase activity"/>
    <property type="evidence" value="ECO:0007669"/>
    <property type="project" value="UniProtKB-KW"/>
</dbReference>
<evidence type="ECO:0000256" key="6">
    <source>
        <dbReference type="PIRSR" id="PIRSR005091-1"/>
    </source>
</evidence>
<evidence type="ECO:0000259" key="10">
    <source>
        <dbReference type="Pfam" id="PF00884"/>
    </source>
</evidence>
<sequence length="613" mass="70186">MQTRLTLLLKNFFFWLVFFQIGRFLFIIYQLELSINFDFSTLLKSMFYGARMDMSVAGYMSIIPALMLTISALFKPQKWVKTAIYIHTFIFMILSSLTIVSDMELYSYWNYRMDATPLLYLSTGFTEVIQSASPLAAVKQVFLFALMILAGSKAYNWLTASSFDNLERVYWSSPATLVFAGLLIIPIRGSFDVAPMNVGFVYFHEKPYPNHVAINVFWNVLYSLGKVNKSKYPENFYDKTLTEEHFAELYEPAKTRNLPTKLLKTDKPNVILIILESFTADLVESLGGEKGVTPNLEKLIDEGVLFTNVYANGDRTDKGLVAVLSSYPAQPKTSMTKWSQKTQELPSLPNVLNNEGYHTSFFYGGDVNFANINSYLHNSEFQEILSKNIFPSELSTSKWGVHDHYVFDKAIDILKAKDPSKPFFQTILTSSSHEPFDVPMETVFEGDDKKSLFMNSAHYTDRSLGVFIDRLKEEKIWDNTLIMLVADHGIPHIKKHRNSDAGKFHIPMIWTGGALQNTNLKVDTFGNQTDLAETFIRQLNVDYDFVFGKDLLQFNDQGFSFFTFNNGFGYLTSKAKVIYDLNGDYFISKDGKNYDQENAKAYMQKVFTDFNNR</sequence>
<evidence type="ECO:0000256" key="1">
    <source>
        <dbReference type="ARBA" id="ARBA00004651"/>
    </source>
</evidence>
<dbReference type="SUPFAM" id="SSF53649">
    <property type="entry name" value="Alkaline phosphatase-like"/>
    <property type="match status" value="1"/>
</dbReference>
<feature type="binding site" evidence="8">
    <location>
        <position position="487"/>
    </location>
    <ligand>
        <name>Mn(2+)</name>
        <dbReference type="ChEBI" id="CHEBI:29035"/>
    </ligand>
</feature>
<dbReference type="PANTHER" id="PTHR47371:SF3">
    <property type="entry name" value="PHOSPHOGLYCEROL TRANSFERASE I"/>
    <property type="match status" value="1"/>
</dbReference>
<feature type="transmembrane region" description="Helical" evidence="9">
    <location>
        <begin position="169"/>
        <end position="187"/>
    </location>
</feature>
<feature type="transmembrane region" description="Helical" evidence="9">
    <location>
        <begin position="129"/>
        <end position="149"/>
    </location>
</feature>
<organism evidence="11 12">
    <name type="scientific">Sediminitomix flava</name>
    <dbReference type="NCBI Taxonomy" id="379075"/>
    <lineage>
        <taxon>Bacteria</taxon>
        <taxon>Pseudomonadati</taxon>
        <taxon>Bacteroidota</taxon>
        <taxon>Cytophagia</taxon>
        <taxon>Cytophagales</taxon>
        <taxon>Flammeovirgaceae</taxon>
        <taxon>Sediminitomix</taxon>
    </lineage>
</organism>
<comment type="subcellular location">
    <subcellularLocation>
        <location evidence="1">Cell membrane</location>
        <topology evidence="1">Multi-pass membrane protein</topology>
    </subcellularLocation>
</comment>
<evidence type="ECO:0000313" key="12">
    <source>
        <dbReference type="Proteomes" id="UP000245535"/>
    </source>
</evidence>
<dbReference type="EMBL" id="QGDO01000001">
    <property type="protein sequence ID" value="PWJ45056.1"/>
    <property type="molecule type" value="Genomic_DNA"/>
</dbReference>
<evidence type="ECO:0000256" key="3">
    <source>
        <dbReference type="ARBA" id="ARBA00022692"/>
    </source>
</evidence>
<keyword evidence="11" id="KW-0808">Transferase</keyword>
<evidence type="ECO:0000256" key="8">
    <source>
        <dbReference type="PIRSR" id="PIRSR005091-3"/>
    </source>
</evidence>
<feature type="transmembrane region" description="Helical" evidence="9">
    <location>
        <begin position="86"/>
        <end position="109"/>
    </location>
</feature>
<feature type="binding site" evidence="8">
    <location>
        <position position="316"/>
    </location>
    <ligand>
        <name>Mn(2+)</name>
        <dbReference type="ChEBI" id="CHEBI:29035"/>
    </ligand>
</feature>
<feature type="binding site" evidence="7">
    <location>
        <position position="433"/>
    </location>
    <ligand>
        <name>substrate</name>
    </ligand>
</feature>
<feature type="binding site" evidence="8">
    <location>
        <position position="488"/>
    </location>
    <ligand>
        <name>Mn(2+)</name>
        <dbReference type="ChEBI" id="CHEBI:29035"/>
    </ligand>
</feature>
<dbReference type="InterPro" id="IPR000917">
    <property type="entry name" value="Sulfatase_N"/>
</dbReference>
<reference evidence="11 12" key="1">
    <citation type="submission" date="2018-03" db="EMBL/GenBank/DDBJ databases">
        <title>Genomic Encyclopedia of Archaeal and Bacterial Type Strains, Phase II (KMG-II): from individual species to whole genera.</title>
        <authorList>
            <person name="Goeker M."/>
        </authorList>
    </citation>
    <scope>NUCLEOTIDE SEQUENCE [LARGE SCALE GENOMIC DNA]</scope>
    <source>
        <strain evidence="11 12">DSM 28229</strain>
    </source>
</reference>
<dbReference type="OrthoDB" id="9777768at2"/>
<gene>
    <name evidence="11" type="ORF">BC781_1011459</name>
</gene>
<dbReference type="AlphaFoldDB" id="A0A315ZHK9"/>
<dbReference type="Proteomes" id="UP000245535">
    <property type="component" value="Unassembled WGS sequence"/>
</dbReference>
<keyword evidence="5 9" id="KW-0472">Membrane</keyword>
<evidence type="ECO:0000256" key="4">
    <source>
        <dbReference type="ARBA" id="ARBA00022989"/>
    </source>
</evidence>
<dbReference type="Gene3D" id="3.40.720.10">
    <property type="entry name" value="Alkaline Phosphatase, subunit A"/>
    <property type="match status" value="1"/>
</dbReference>
<evidence type="ECO:0000256" key="2">
    <source>
        <dbReference type="ARBA" id="ARBA00022475"/>
    </source>
</evidence>
<dbReference type="Pfam" id="PF00884">
    <property type="entry name" value="Sulfatase"/>
    <property type="match status" value="1"/>
</dbReference>